<keyword evidence="2" id="KW-0238">DNA-binding</keyword>
<dbReference type="InterPro" id="IPR012794">
    <property type="entry name" value="PcaR_PcaU"/>
</dbReference>
<evidence type="ECO:0000313" key="8">
    <source>
        <dbReference type="Proteomes" id="UP001057498"/>
    </source>
</evidence>
<protein>
    <submittedName>
        <fullName evidence="7">IclR family transcriptional regulator</fullName>
    </submittedName>
</protein>
<evidence type="ECO:0000313" key="7">
    <source>
        <dbReference type="EMBL" id="BDI04130.1"/>
    </source>
</evidence>
<dbReference type="Gene3D" id="3.30.450.40">
    <property type="match status" value="1"/>
</dbReference>
<keyword evidence="1" id="KW-0805">Transcription regulation</keyword>
<reference evidence="7" key="1">
    <citation type="submission" date="2022-04" db="EMBL/GenBank/DDBJ databases">
        <title>Whole genome sequence of Sphaerotilus sp. FB-5.</title>
        <authorList>
            <person name="Takeda M."/>
            <person name="Narihara S."/>
            <person name="Akimoto M."/>
            <person name="Akimoto R."/>
            <person name="Nishiyashiki S."/>
            <person name="Murakami T."/>
        </authorList>
    </citation>
    <scope>NUCLEOTIDE SEQUENCE</scope>
    <source>
        <strain evidence="7">FB-5</strain>
    </source>
</reference>
<evidence type="ECO:0000256" key="1">
    <source>
        <dbReference type="ARBA" id="ARBA00023015"/>
    </source>
</evidence>
<dbReference type="Pfam" id="PF09339">
    <property type="entry name" value="HTH_IclR"/>
    <property type="match status" value="1"/>
</dbReference>
<dbReference type="RefSeq" id="WP_251972277.1">
    <property type="nucleotide sequence ID" value="NZ_AP025730.1"/>
</dbReference>
<evidence type="ECO:0000256" key="3">
    <source>
        <dbReference type="ARBA" id="ARBA00023163"/>
    </source>
</evidence>
<organism evidence="7 8">
    <name type="scientific">Sphaerotilus microaerophilus</name>
    <dbReference type="NCBI Taxonomy" id="2914710"/>
    <lineage>
        <taxon>Bacteria</taxon>
        <taxon>Pseudomonadati</taxon>
        <taxon>Pseudomonadota</taxon>
        <taxon>Betaproteobacteria</taxon>
        <taxon>Burkholderiales</taxon>
        <taxon>Sphaerotilaceae</taxon>
        <taxon>Sphaerotilus</taxon>
    </lineage>
</organism>
<dbReference type="InterPro" id="IPR036390">
    <property type="entry name" value="WH_DNA-bd_sf"/>
</dbReference>
<gene>
    <name evidence="7" type="ORF">CATMQ487_11000</name>
</gene>
<dbReference type="Pfam" id="PF01614">
    <property type="entry name" value="IclR_C"/>
    <property type="match status" value="1"/>
</dbReference>
<dbReference type="EMBL" id="AP025730">
    <property type="protein sequence ID" value="BDI04130.1"/>
    <property type="molecule type" value="Genomic_DNA"/>
</dbReference>
<feature type="domain" description="IclR-ED" evidence="6">
    <location>
        <begin position="94"/>
        <end position="278"/>
    </location>
</feature>
<dbReference type="PROSITE" id="PS51078">
    <property type="entry name" value="ICLR_ED"/>
    <property type="match status" value="1"/>
</dbReference>
<dbReference type="InterPro" id="IPR029016">
    <property type="entry name" value="GAF-like_dom_sf"/>
</dbReference>
<evidence type="ECO:0000259" key="6">
    <source>
        <dbReference type="PROSITE" id="PS51078"/>
    </source>
</evidence>
<dbReference type="PROSITE" id="PS51077">
    <property type="entry name" value="HTH_ICLR"/>
    <property type="match status" value="1"/>
</dbReference>
<evidence type="ECO:0000256" key="4">
    <source>
        <dbReference type="SAM" id="MobiDB-lite"/>
    </source>
</evidence>
<evidence type="ECO:0000259" key="5">
    <source>
        <dbReference type="PROSITE" id="PS51077"/>
    </source>
</evidence>
<dbReference type="SUPFAM" id="SSF46785">
    <property type="entry name" value="Winged helix' DNA-binding domain"/>
    <property type="match status" value="1"/>
</dbReference>
<dbReference type="PANTHER" id="PTHR30136">
    <property type="entry name" value="HELIX-TURN-HELIX TRANSCRIPTIONAL REGULATOR, ICLR FAMILY"/>
    <property type="match status" value="1"/>
</dbReference>
<keyword evidence="8" id="KW-1185">Reference proteome</keyword>
<proteinExistence type="predicted"/>
<sequence length="280" mass="29828">MLESPPGSVNAGQSAADDGEAAPRPGDSYVQSFARGLAVLRSFGAQAPAQTLTEAAERAGLTRAGARRILLTLQQLGYVETVDGDGRRFRLTPKVLELGFAYLSSLPLWHLAQPGMEELVREIGESCSAAVLEGDDIVYVLRVPAGKIMAINLGVGSRLPAHCTSMGRVLLAGLDDAALTQRLERLTLTAHTARTLTDRSALLAELRRVRAQGYALVDGELEEGLVSMAAPIVNRAGRVVAAINISGQVARTPVTQMTQQFLPRLLATAQRINALLRAQD</sequence>
<feature type="region of interest" description="Disordered" evidence="4">
    <location>
        <begin position="1"/>
        <end position="27"/>
    </location>
</feature>
<dbReference type="Proteomes" id="UP001057498">
    <property type="component" value="Chromosome"/>
</dbReference>
<dbReference type="Gene3D" id="1.10.10.10">
    <property type="entry name" value="Winged helix-like DNA-binding domain superfamily/Winged helix DNA-binding domain"/>
    <property type="match status" value="1"/>
</dbReference>
<dbReference type="InterPro" id="IPR005471">
    <property type="entry name" value="Tscrpt_reg_IclR_N"/>
</dbReference>
<evidence type="ECO:0000256" key="2">
    <source>
        <dbReference type="ARBA" id="ARBA00023125"/>
    </source>
</evidence>
<keyword evidence="3" id="KW-0804">Transcription</keyword>
<dbReference type="InterPro" id="IPR050707">
    <property type="entry name" value="HTH_MetabolicPath_Reg"/>
</dbReference>
<dbReference type="InterPro" id="IPR014757">
    <property type="entry name" value="Tscrpt_reg_IclR_C"/>
</dbReference>
<dbReference type="SMART" id="SM00346">
    <property type="entry name" value="HTH_ICLR"/>
    <property type="match status" value="1"/>
</dbReference>
<dbReference type="PANTHER" id="PTHR30136:SF34">
    <property type="entry name" value="TRANSCRIPTIONAL REGULATOR"/>
    <property type="match status" value="1"/>
</dbReference>
<dbReference type="NCBIfam" id="TIGR02431">
    <property type="entry name" value="pcaR_pcaU"/>
    <property type="match status" value="1"/>
</dbReference>
<name>A0ABM7YIC1_9BURK</name>
<dbReference type="SUPFAM" id="SSF55781">
    <property type="entry name" value="GAF domain-like"/>
    <property type="match status" value="1"/>
</dbReference>
<dbReference type="InterPro" id="IPR036388">
    <property type="entry name" value="WH-like_DNA-bd_sf"/>
</dbReference>
<accession>A0ABM7YIC1</accession>
<feature type="domain" description="HTH iclR-type" evidence="5">
    <location>
        <begin position="30"/>
        <end position="93"/>
    </location>
</feature>